<dbReference type="PANTHER" id="PTHR42648">
    <property type="entry name" value="TRANSPOSASE, PUTATIVE-RELATED"/>
    <property type="match status" value="1"/>
</dbReference>
<keyword evidence="3" id="KW-1185">Reference proteome</keyword>
<evidence type="ECO:0000313" key="2">
    <source>
        <dbReference type="EMBL" id="GKV30059.1"/>
    </source>
</evidence>
<dbReference type="Proteomes" id="UP001054252">
    <property type="component" value="Unassembled WGS sequence"/>
</dbReference>
<dbReference type="InterPro" id="IPR039537">
    <property type="entry name" value="Retrotran_Ty1/copia-like"/>
</dbReference>
<gene>
    <name evidence="2" type="ORF">SLEP1_g38923</name>
</gene>
<dbReference type="SUPFAM" id="SSF53098">
    <property type="entry name" value="Ribonuclease H-like"/>
    <property type="match status" value="1"/>
</dbReference>
<reference evidence="2 3" key="1">
    <citation type="journal article" date="2021" name="Commun. Biol.">
        <title>The genome of Shorea leprosula (Dipterocarpaceae) highlights the ecological relevance of drought in aseasonal tropical rainforests.</title>
        <authorList>
            <person name="Ng K.K.S."/>
            <person name="Kobayashi M.J."/>
            <person name="Fawcett J.A."/>
            <person name="Hatakeyama M."/>
            <person name="Paape T."/>
            <person name="Ng C.H."/>
            <person name="Ang C.C."/>
            <person name="Tnah L.H."/>
            <person name="Lee C.T."/>
            <person name="Nishiyama T."/>
            <person name="Sese J."/>
            <person name="O'Brien M.J."/>
            <person name="Copetti D."/>
            <person name="Mohd Noor M.I."/>
            <person name="Ong R.C."/>
            <person name="Putra M."/>
            <person name="Sireger I.Z."/>
            <person name="Indrioko S."/>
            <person name="Kosugi Y."/>
            <person name="Izuno A."/>
            <person name="Isagi Y."/>
            <person name="Lee S.L."/>
            <person name="Shimizu K.K."/>
        </authorList>
    </citation>
    <scope>NUCLEOTIDE SEQUENCE [LARGE SCALE GENOMIC DNA]</scope>
    <source>
        <strain evidence="2">214</strain>
    </source>
</reference>
<name>A0AAV5KYM8_9ROSI</name>
<organism evidence="2 3">
    <name type="scientific">Rubroshorea leprosula</name>
    <dbReference type="NCBI Taxonomy" id="152421"/>
    <lineage>
        <taxon>Eukaryota</taxon>
        <taxon>Viridiplantae</taxon>
        <taxon>Streptophyta</taxon>
        <taxon>Embryophyta</taxon>
        <taxon>Tracheophyta</taxon>
        <taxon>Spermatophyta</taxon>
        <taxon>Magnoliopsida</taxon>
        <taxon>eudicotyledons</taxon>
        <taxon>Gunneridae</taxon>
        <taxon>Pentapetalae</taxon>
        <taxon>rosids</taxon>
        <taxon>malvids</taxon>
        <taxon>Malvales</taxon>
        <taxon>Dipterocarpaceae</taxon>
        <taxon>Rubroshorea</taxon>
    </lineage>
</organism>
<accession>A0AAV5KYM8</accession>
<dbReference type="PANTHER" id="PTHR42648:SF28">
    <property type="entry name" value="TRANSPOSON-ENCODED PROTEIN WITH RIBONUCLEASE H-LIKE AND RETROVIRUS ZINC FINGER-LIKE DOMAINS"/>
    <property type="match status" value="1"/>
</dbReference>
<feature type="domain" description="Retroviral polymerase SH3-like" evidence="1">
    <location>
        <begin position="66"/>
        <end position="126"/>
    </location>
</feature>
<dbReference type="InterPro" id="IPR057670">
    <property type="entry name" value="SH3_retrovirus"/>
</dbReference>
<comment type="caution">
    <text evidence="2">The sequence shown here is derived from an EMBL/GenBank/DDBJ whole genome shotgun (WGS) entry which is preliminary data.</text>
</comment>
<dbReference type="EMBL" id="BPVZ01000085">
    <property type="protein sequence ID" value="GKV30059.1"/>
    <property type="molecule type" value="Genomic_DNA"/>
</dbReference>
<evidence type="ECO:0000313" key="3">
    <source>
        <dbReference type="Proteomes" id="UP001054252"/>
    </source>
</evidence>
<dbReference type="Pfam" id="PF25597">
    <property type="entry name" value="SH3_retrovirus"/>
    <property type="match status" value="1"/>
</dbReference>
<evidence type="ECO:0000259" key="1">
    <source>
        <dbReference type="Pfam" id="PF25597"/>
    </source>
</evidence>
<protein>
    <recommendedName>
        <fullName evidence="1">Retroviral polymerase SH3-like domain-containing protein</fullName>
    </recommendedName>
</protein>
<dbReference type="InterPro" id="IPR012337">
    <property type="entry name" value="RNaseH-like_sf"/>
</dbReference>
<proteinExistence type="predicted"/>
<sequence>MNRTLMERVRCLLVKAKLPRTFWPKAFNTVAHVINLSPTIALDNDVPDRVCYGKDVSYDHLWVFGCKAFVHVAKDERTKLNAKTKQCIFIGYGQDEFGYRLYNLVEKKLVRSHDVVFFEDQTIEDIDKVEKTSLQSNESLIDSRPTIETMAPNAVENHLQNDEIQDNIHDGDQVQNDHVDANDLDASLNEAVNDQ</sequence>
<dbReference type="AlphaFoldDB" id="A0AAV5KYM8"/>